<evidence type="ECO:0000256" key="7">
    <source>
        <dbReference type="NCBIfam" id="TIGR00112"/>
    </source>
</evidence>
<evidence type="ECO:0000259" key="10">
    <source>
        <dbReference type="Pfam" id="PF14748"/>
    </source>
</evidence>
<name>X0PJ89_9LACO</name>
<sequence>MKIGFIGVGAMAQAIIQGLLNAKFVPANDILVHSAHKAHYENYAAAYGLTAQETNIALTQNSDVVVLAVVPKVAANVLREIGDALNPTKTLISIVSGISLNRLAELTDYNLPILRSLPNINSEYGQGMTAVAANENLVDQRKQAALAVFKATGEVSELPEDQFAVFSAISGSAVAYVDFFIDCLSRAGVKYGFGKETATKIAAQTALGSAQSLLASKKTPAEMIDKVCSPGGDTIAGILAMEQAGMLNSVVKGIDATIEKSTGNSSK</sequence>
<dbReference type="EMBL" id="BAKI01000028">
    <property type="protein sequence ID" value="GAF37277.1"/>
    <property type="molecule type" value="Genomic_DNA"/>
</dbReference>
<evidence type="ECO:0000256" key="4">
    <source>
        <dbReference type="ARBA" id="ARBA00023002"/>
    </source>
</evidence>
<dbReference type="PATRIC" id="fig|1423743.5.peg.2194"/>
<comment type="pathway">
    <text evidence="6">Amino-acid biosynthesis; L-proline biosynthesis; L-proline from L-glutamate 5-semialdehyde: step 1/1.</text>
</comment>
<dbReference type="SUPFAM" id="SSF48179">
    <property type="entry name" value="6-phosphogluconate dehydrogenase C-terminal domain-like"/>
    <property type="match status" value="1"/>
</dbReference>
<comment type="caution">
    <text evidence="11">The sequence shown here is derived from an EMBL/GenBank/DDBJ whole genome shotgun (WGS) entry which is preliminary data.</text>
</comment>
<evidence type="ECO:0000256" key="5">
    <source>
        <dbReference type="ARBA" id="ARBA00058118"/>
    </source>
</evidence>
<dbReference type="EC" id="1.5.1.2" evidence="6 7"/>
<evidence type="ECO:0000256" key="3">
    <source>
        <dbReference type="ARBA" id="ARBA00022857"/>
    </source>
</evidence>
<dbReference type="GO" id="GO:0004735">
    <property type="term" value="F:pyrroline-5-carboxylate reductase activity"/>
    <property type="evidence" value="ECO:0007669"/>
    <property type="project" value="UniProtKB-UniRule"/>
</dbReference>
<dbReference type="FunFam" id="1.10.3730.10:FF:000001">
    <property type="entry name" value="Pyrroline-5-carboxylate reductase"/>
    <property type="match status" value="1"/>
</dbReference>
<dbReference type="eggNOG" id="COG0345">
    <property type="taxonomic scope" value="Bacteria"/>
</dbReference>
<dbReference type="UniPathway" id="UPA00098">
    <property type="reaction ID" value="UER00361"/>
</dbReference>
<feature type="domain" description="Pyrroline-5-carboxylate reductase catalytic N-terminal" evidence="9">
    <location>
        <begin position="2"/>
        <end position="96"/>
    </location>
</feature>
<dbReference type="NCBIfam" id="TIGR00112">
    <property type="entry name" value="proC"/>
    <property type="match status" value="1"/>
</dbReference>
<dbReference type="InterPro" id="IPR028939">
    <property type="entry name" value="P5C_Rdtase_cat_N"/>
</dbReference>
<dbReference type="Pfam" id="PF03807">
    <property type="entry name" value="F420_oxidored"/>
    <property type="match status" value="1"/>
</dbReference>
<feature type="domain" description="Pyrroline-5-carboxylate reductase dimerisation" evidence="10">
    <location>
        <begin position="160"/>
        <end position="261"/>
    </location>
</feature>
<comment type="function">
    <text evidence="5 6">Catalyzes the reduction of 1-pyrroline-5-carboxylate (PCA) to L-proline.</text>
</comment>
<dbReference type="SUPFAM" id="SSF51735">
    <property type="entry name" value="NAD(P)-binding Rossmann-fold domains"/>
    <property type="match status" value="1"/>
</dbReference>
<feature type="binding site" evidence="8">
    <location>
        <begin position="68"/>
        <end position="71"/>
    </location>
    <ligand>
        <name>NADP(+)</name>
        <dbReference type="ChEBI" id="CHEBI:58349"/>
    </ligand>
</feature>
<dbReference type="Gene3D" id="3.40.50.720">
    <property type="entry name" value="NAD(P)-binding Rossmann-like Domain"/>
    <property type="match status" value="1"/>
</dbReference>
<evidence type="ECO:0000256" key="6">
    <source>
        <dbReference type="HAMAP-Rule" id="MF_01925"/>
    </source>
</evidence>
<reference evidence="12 14" key="2">
    <citation type="journal article" date="2015" name="Genome Announc.">
        <title>Expanding the biotechnology potential of lactobacilli through comparative genomics of 213 strains and associated genera.</title>
        <authorList>
            <person name="Sun Z."/>
            <person name="Harris H.M."/>
            <person name="McCann A."/>
            <person name="Guo C."/>
            <person name="Argimon S."/>
            <person name="Zhang W."/>
            <person name="Yang X."/>
            <person name="Jeffery I.B."/>
            <person name="Cooney J.C."/>
            <person name="Kagawa T.F."/>
            <person name="Liu W."/>
            <person name="Song Y."/>
            <person name="Salvetti E."/>
            <person name="Wrobel A."/>
            <person name="Rasinkangas P."/>
            <person name="Parkhill J."/>
            <person name="Rea M.C."/>
            <person name="O'Sullivan O."/>
            <person name="Ritari J."/>
            <person name="Douillard F.P."/>
            <person name="Paul Ross R."/>
            <person name="Yang R."/>
            <person name="Briner A.E."/>
            <person name="Felis G.E."/>
            <person name="de Vos W.M."/>
            <person name="Barrangou R."/>
            <person name="Klaenhammer T.R."/>
            <person name="Caufield P.W."/>
            <person name="Cui Y."/>
            <person name="Zhang H."/>
            <person name="O'Toole P.W."/>
        </authorList>
    </citation>
    <scope>NUCLEOTIDE SEQUENCE [LARGE SCALE GENOMIC DNA]</scope>
    <source>
        <strain evidence="12 14">DSM 18382</strain>
    </source>
</reference>
<dbReference type="PIRSF" id="PIRSF000193">
    <property type="entry name" value="Pyrrol-5-carb_rd"/>
    <property type="match status" value="1"/>
</dbReference>
<evidence type="ECO:0000313" key="13">
    <source>
        <dbReference type="Proteomes" id="UP000019488"/>
    </source>
</evidence>
<organism evidence="11 13">
    <name type="scientific">Lentilactobacillus farraginis DSM 18382 = JCM 14108</name>
    <dbReference type="NCBI Taxonomy" id="1423743"/>
    <lineage>
        <taxon>Bacteria</taxon>
        <taxon>Bacillati</taxon>
        <taxon>Bacillota</taxon>
        <taxon>Bacilli</taxon>
        <taxon>Lactobacillales</taxon>
        <taxon>Lactobacillaceae</taxon>
        <taxon>Lentilactobacillus</taxon>
    </lineage>
</organism>
<keyword evidence="2 6" id="KW-0641">Proline biosynthesis</keyword>
<dbReference type="InterPro" id="IPR029036">
    <property type="entry name" value="P5CR_dimer"/>
</dbReference>
<evidence type="ECO:0000313" key="11">
    <source>
        <dbReference type="EMBL" id="GAF37277.1"/>
    </source>
</evidence>
<dbReference type="RefSeq" id="WP_035180451.1">
    <property type="nucleotide sequence ID" value="NZ_AZFY01000032.1"/>
</dbReference>
<feature type="binding site" evidence="8">
    <location>
        <position position="55"/>
    </location>
    <ligand>
        <name>NADPH</name>
        <dbReference type="ChEBI" id="CHEBI:57783"/>
    </ligand>
</feature>
<proteinExistence type="inferred from homology"/>
<evidence type="ECO:0000313" key="14">
    <source>
        <dbReference type="Proteomes" id="UP000051966"/>
    </source>
</evidence>
<dbReference type="GO" id="GO:0005737">
    <property type="term" value="C:cytoplasm"/>
    <property type="evidence" value="ECO:0007669"/>
    <property type="project" value="UniProtKB-SubCell"/>
</dbReference>
<evidence type="ECO:0000256" key="8">
    <source>
        <dbReference type="PIRSR" id="PIRSR000193-1"/>
    </source>
</evidence>
<dbReference type="PANTHER" id="PTHR11645">
    <property type="entry name" value="PYRROLINE-5-CARBOXYLATE REDUCTASE"/>
    <property type="match status" value="1"/>
</dbReference>
<reference evidence="11" key="1">
    <citation type="journal article" date="2014" name="Genome Announc.">
        <title>Draft Genome Sequences of Two Lactobacillus Strains, L. farraginis JCM 14108T and L. composti JCM 14202T, Isolated from Compost of Distilled Shochu Residue.</title>
        <authorList>
            <person name="Yuki M."/>
            <person name="Oshima K."/>
            <person name="Suda W."/>
            <person name="Kitahara M."/>
            <person name="Kitamura K."/>
            <person name="Iida T."/>
            <person name="Hattori M."/>
            <person name="Ohkuma M."/>
        </authorList>
    </citation>
    <scope>NUCLEOTIDE SEQUENCE [LARGE SCALE GENOMIC DNA]</scope>
    <source>
        <strain evidence="11">JCM 14108</strain>
    </source>
</reference>
<keyword evidence="3 6" id="KW-0521">NADP</keyword>
<dbReference type="OrthoDB" id="9805754at2"/>
<keyword evidence="14" id="KW-1185">Reference proteome</keyword>
<accession>X0PJ89</accession>
<evidence type="ECO:0000256" key="1">
    <source>
        <dbReference type="ARBA" id="ARBA00005525"/>
    </source>
</evidence>
<comment type="subcellular location">
    <subcellularLocation>
        <location evidence="6">Cytoplasm</location>
    </subcellularLocation>
</comment>
<dbReference type="InterPro" id="IPR036291">
    <property type="entry name" value="NAD(P)-bd_dom_sf"/>
</dbReference>
<dbReference type="InterPro" id="IPR000304">
    <property type="entry name" value="Pyrroline-COOH_reductase"/>
</dbReference>
<dbReference type="Pfam" id="PF14748">
    <property type="entry name" value="P5CR_dimer"/>
    <property type="match status" value="1"/>
</dbReference>
<dbReference type="InterPro" id="IPR008927">
    <property type="entry name" value="6-PGluconate_DH-like_C_sf"/>
</dbReference>
<evidence type="ECO:0000256" key="2">
    <source>
        <dbReference type="ARBA" id="ARBA00022650"/>
    </source>
</evidence>
<dbReference type="AlphaFoldDB" id="X0PJ89"/>
<feature type="binding site" evidence="8">
    <location>
        <position position="34"/>
    </location>
    <ligand>
        <name>NADP(+)</name>
        <dbReference type="ChEBI" id="CHEBI:58349"/>
    </ligand>
</feature>
<comment type="catalytic activity">
    <reaction evidence="6">
        <text>L-proline + NAD(+) = (S)-1-pyrroline-5-carboxylate + NADH + 2 H(+)</text>
        <dbReference type="Rhea" id="RHEA:14105"/>
        <dbReference type="ChEBI" id="CHEBI:15378"/>
        <dbReference type="ChEBI" id="CHEBI:17388"/>
        <dbReference type="ChEBI" id="CHEBI:57540"/>
        <dbReference type="ChEBI" id="CHEBI:57945"/>
        <dbReference type="ChEBI" id="CHEBI:60039"/>
        <dbReference type="EC" id="1.5.1.2"/>
    </reaction>
</comment>
<keyword evidence="6" id="KW-0963">Cytoplasm</keyword>
<evidence type="ECO:0000259" key="9">
    <source>
        <dbReference type="Pfam" id="PF03807"/>
    </source>
</evidence>
<dbReference type="PANTHER" id="PTHR11645:SF0">
    <property type="entry name" value="PYRROLINE-5-CARBOXYLATE REDUCTASE 3"/>
    <property type="match status" value="1"/>
</dbReference>
<dbReference type="HAMAP" id="MF_01925">
    <property type="entry name" value="P5C_reductase"/>
    <property type="match status" value="1"/>
</dbReference>
<evidence type="ECO:0000313" key="12">
    <source>
        <dbReference type="EMBL" id="KRM10336.1"/>
    </source>
</evidence>
<dbReference type="EMBL" id="AZFY01000032">
    <property type="protein sequence ID" value="KRM10336.1"/>
    <property type="molecule type" value="Genomic_DNA"/>
</dbReference>
<keyword evidence="6" id="KW-0028">Amino-acid biosynthesis</keyword>
<keyword evidence="4 6" id="KW-0560">Oxidoreductase</keyword>
<dbReference type="Proteomes" id="UP000019488">
    <property type="component" value="Unassembled WGS sequence"/>
</dbReference>
<dbReference type="Gene3D" id="1.10.3730.10">
    <property type="entry name" value="ProC C-terminal domain-like"/>
    <property type="match status" value="1"/>
</dbReference>
<feature type="binding site" evidence="8">
    <location>
        <begin position="6"/>
        <end position="11"/>
    </location>
    <ligand>
        <name>NADP(+)</name>
        <dbReference type="ChEBI" id="CHEBI:58349"/>
    </ligand>
</feature>
<dbReference type="STRING" id="1423743.FD41_GL002134"/>
<protein>
    <recommendedName>
        <fullName evidence="6 7">Pyrroline-5-carboxylate reductase</fullName>
        <shortName evidence="6">P5C reductase</shortName>
        <shortName evidence="6">P5CR</shortName>
        <ecNumber evidence="6 7">1.5.1.2</ecNumber>
    </recommendedName>
    <alternativeName>
        <fullName evidence="6">PCA reductase</fullName>
    </alternativeName>
</protein>
<dbReference type="Proteomes" id="UP000051966">
    <property type="component" value="Unassembled WGS sequence"/>
</dbReference>
<comment type="similarity">
    <text evidence="1 6">Belongs to the pyrroline-5-carboxylate reductase family.</text>
</comment>
<comment type="catalytic activity">
    <reaction evidence="6">
        <text>L-proline + NADP(+) = (S)-1-pyrroline-5-carboxylate + NADPH + 2 H(+)</text>
        <dbReference type="Rhea" id="RHEA:14109"/>
        <dbReference type="ChEBI" id="CHEBI:15378"/>
        <dbReference type="ChEBI" id="CHEBI:17388"/>
        <dbReference type="ChEBI" id="CHEBI:57783"/>
        <dbReference type="ChEBI" id="CHEBI:58349"/>
        <dbReference type="ChEBI" id="CHEBI:60039"/>
        <dbReference type="EC" id="1.5.1.2"/>
    </reaction>
</comment>
<gene>
    <name evidence="6" type="primary">proC</name>
    <name evidence="12" type="ORF">FD41_GL002134</name>
    <name evidence="11" type="ORF">JCM14108_2296</name>
</gene>
<dbReference type="GO" id="GO:0055129">
    <property type="term" value="P:L-proline biosynthetic process"/>
    <property type="evidence" value="ECO:0007669"/>
    <property type="project" value="UniProtKB-UniRule"/>
</dbReference>